<protein>
    <submittedName>
        <fullName evidence="1">BQ2448_1699 protein</fullName>
    </submittedName>
</protein>
<gene>
    <name evidence="1" type="ORF">BQ2448_1699</name>
</gene>
<sequence>MCSLNHHIAPLKQGVARILSDTLTRHEHDHDFKVEVQTCSITYLHRDLFRSEIIFAGTSLSHRRFRDAIDVLAFLPRLNRFGPRQTLDETLRQTNVLAQTVFGAERSVQASTGLFFVLDRGPGRPVQDTKTKA</sequence>
<dbReference type="Proteomes" id="UP000198372">
    <property type="component" value="Unassembled WGS sequence"/>
</dbReference>
<dbReference type="EMBL" id="FMSP01000005">
    <property type="protein sequence ID" value="SCV70305.1"/>
    <property type="molecule type" value="Genomic_DNA"/>
</dbReference>
<accession>A0A238FAR7</accession>
<keyword evidence="2" id="KW-1185">Reference proteome</keyword>
<evidence type="ECO:0000313" key="1">
    <source>
        <dbReference type="EMBL" id="SCV70305.1"/>
    </source>
</evidence>
<organism evidence="1 2">
    <name type="scientific">Microbotryum intermedium</name>
    <dbReference type="NCBI Taxonomy" id="269621"/>
    <lineage>
        <taxon>Eukaryota</taxon>
        <taxon>Fungi</taxon>
        <taxon>Dikarya</taxon>
        <taxon>Basidiomycota</taxon>
        <taxon>Pucciniomycotina</taxon>
        <taxon>Microbotryomycetes</taxon>
        <taxon>Microbotryales</taxon>
        <taxon>Microbotryaceae</taxon>
        <taxon>Microbotryum</taxon>
    </lineage>
</organism>
<reference evidence="2" key="1">
    <citation type="submission" date="2016-09" db="EMBL/GenBank/DDBJ databases">
        <authorList>
            <person name="Jeantristanb JTB J.-T."/>
            <person name="Ricardo R."/>
        </authorList>
    </citation>
    <scope>NUCLEOTIDE SEQUENCE [LARGE SCALE GENOMIC DNA]</scope>
</reference>
<name>A0A238FAR7_9BASI</name>
<evidence type="ECO:0000313" key="2">
    <source>
        <dbReference type="Proteomes" id="UP000198372"/>
    </source>
</evidence>
<proteinExistence type="predicted"/>
<dbReference type="AlphaFoldDB" id="A0A238FAR7"/>